<evidence type="ECO:0000313" key="3">
    <source>
        <dbReference type="Proteomes" id="UP001560296"/>
    </source>
</evidence>
<dbReference type="Proteomes" id="UP001560296">
    <property type="component" value="Unassembled WGS sequence"/>
</dbReference>
<keyword evidence="1" id="KW-1133">Transmembrane helix</keyword>
<sequence>MSAYLLLKFFHVLGAATLIGSGAGIAFFMLLAARSGDRQLVAGTTRLVVLADWVFTAPAVLLQFVSGLLLMEVGGYRYDSPWFLAALALFLFIGCCWLPVVVIQYRLRARASEPLGAEFQRLMRLWIGLGIAAFGAILVLLWLMVAKPLPMF</sequence>
<dbReference type="EMBL" id="JBFTEG010000009">
    <property type="protein sequence ID" value="MEX6502903.1"/>
    <property type="molecule type" value="Genomic_DNA"/>
</dbReference>
<proteinExistence type="predicted"/>
<evidence type="ECO:0000256" key="1">
    <source>
        <dbReference type="SAM" id="Phobius"/>
    </source>
</evidence>
<keyword evidence="1" id="KW-0472">Membrane</keyword>
<keyword evidence="1" id="KW-0812">Transmembrane</keyword>
<feature type="transmembrane region" description="Helical" evidence="1">
    <location>
        <begin position="82"/>
        <end position="105"/>
    </location>
</feature>
<keyword evidence="3" id="KW-1185">Reference proteome</keyword>
<dbReference type="Pfam" id="PF10027">
    <property type="entry name" value="DUF2269"/>
    <property type="match status" value="1"/>
</dbReference>
<gene>
    <name evidence="2" type="ORF">AB5S05_12575</name>
</gene>
<organism evidence="2 3">
    <name type="scientific">Pseudomonas zhanjiangensis</name>
    <dbReference type="NCBI Taxonomy" id="3239015"/>
    <lineage>
        <taxon>Bacteria</taxon>
        <taxon>Pseudomonadati</taxon>
        <taxon>Pseudomonadota</taxon>
        <taxon>Gammaproteobacteria</taxon>
        <taxon>Pseudomonadales</taxon>
        <taxon>Pseudomonadaceae</taxon>
        <taxon>Pseudomonas</taxon>
    </lineage>
</organism>
<protein>
    <submittedName>
        <fullName evidence="2">DUF2269 family protein</fullName>
    </submittedName>
</protein>
<name>A0ABV3YU96_9PSED</name>
<reference evidence="2 3" key="1">
    <citation type="submission" date="2024-07" db="EMBL/GenBank/DDBJ databases">
        <authorList>
            <person name="Li M."/>
        </authorList>
    </citation>
    <scope>NUCLEOTIDE SEQUENCE [LARGE SCALE GENOMIC DNA]</scope>
    <source>
        <strain evidence="2 3">25A3E</strain>
    </source>
</reference>
<comment type="caution">
    <text evidence="2">The sequence shown here is derived from an EMBL/GenBank/DDBJ whole genome shotgun (WGS) entry which is preliminary data.</text>
</comment>
<accession>A0ABV3YU96</accession>
<feature type="transmembrane region" description="Helical" evidence="1">
    <location>
        <begin position="125"/>
        <end position="145"/>
    </location>
</feature>
<feature type="transmembrane region" description="Helical" evidence="1">
    <location>
        <begin position="45"/>
        <end position="70"/>
    </location>
</feature>
<dbReference type="RefSeq" id="WP_369287872.1">
    <property type="nucleotide sequence ID" value="NZ_JBFTEG010000009.1"/>
</dbReference>
<dbReference type="InterPro" id="IPR018729">
    <property type="entry name" value="DUF2269_transmembrane"/>
</dbReference>
<feature type="transmembrane region" description="Helical" evidence="1">
    <location>
        <begin position="12"/>
        <end position="33"/>
    </location>
</feature>
<evidence type="ECO:0000313" key="2">
    <source>
        <dbReference type="EMBL" id="MEX6502903.1"/>
    </source>
</evidence>